<evidence type="ECO:0000313" key="4">
    <source>
        <dbReference type="EMBL" id="AOT68772.1"/>
    </source>
</evidence>
<feature type="domain" description="Mobile element protein CD1107-like" evidence="3">
    <location>
        <begin position="216"/>
        <end position="264"/>
    </location>
</feature>
<feature type="compositionally biased region" description="Basic and acidic residues" evidence="1">
    <location>
        <begin position="222"/>
        <end position="236"/>
    </location>
</feature>
<feature type="chain" id="PRO_5009107329" description="Mobile element protein CD1107-like domain-containing protein" evidence="2">
    <location>
        <begin position="27"/>
        <end position="299"/>
    </location>
</feature>
<proteinExistence type="predicted"/>
<dbReference type="AlphaFoldDB" id="A0A1D8GD09"/>
<sequence>MRNKVMTLLALMLFMSAFLLHTTAYASAPTDTKAPTLTARLSGETLHIEAKDEDSGVEAVYIDGHKISYPAKGSLDATLWNYAGTGQCVSVYAVDFAGNRSGTVQVENPYYKASSAAANTPAASTPKTSESAVPSQAKPFTPEGTGTTVDNATDGDGKEFFTITTPDKNVFYLIIDRQRKSENVYFLNAVTEDDLRSLAKKGNSNSGISAVPAPQTTSKAETTSKTEPKPQPEKGGDSTPVFVLLAVAAAGGAGYYFKIYKPKHAAVDTDEDEPEYEEEDTPLSGETVPGDDPTAAEEE</sequence>
<dbReference type="RefSeq" id="WP_069974339.1">
    <property type="nucleotide sequence ID" value="NZ_CP017269.1"/>
</dbReference>
<organism evidence="4 5">
    <name type="scientific">Geosporobacter ferrireducens</name>
    <dbReference type="NCBI Taxonomy" id="1424294"/>
    <lineage>
        <taxon>Bacteria</taxon>
        <taxon>Bacillati</taxon>
        <taxon>Bacillota</taxon>
        <taxon>Clostridia</taxon>
        <taxon>Peptostreptococcales</taxon>
        <taxon>Thermotaleaceae</taxon>
        <taxon>Geosporobacter</taxon>
    </lineage>
</organism>
<dbReference type="STRING" id="1424294.Gferi_03785"/>
<dbReference type="Pfam" id="PF14283">
    <property type="entry name" value="CD1107-like"/>
    <property type="match status" value="2"/>
</dbReference>
<feature type="compositionally biased region" description="Low complexity" evidence="1">
    <location>
        <begin position="117"/>
        <end position="129"/>
    </location>
</feature>
<feature type="region of interest" description="Disordered" evidence="1">
    <location>
        <begin position="266"/>
        <end position="299"/>
    </location>
</feature>
<keyword evidence="5" id="KW-1185">Reference proteome</keyword>
<gene>
    <name evidence="4" type="ORF">Gferi_03785</name>
</gene>
<feature type="domain" description="Mobile element protein CD1107-like" evidence="3">
    <location>
        <begin position="139"/>
        <end position="205"/>
    </location>
</feature>
<feature type="region of interest" description="Disordered" evidence="1">
    <location>
        <begin position="200"/>
        <end position="238"/>
    </location>
</feature>
<protein>
    <recommendedName>
        <fullName evidence="3">Mobile element protein CD1107-like domain-containing protein</fullName>
    </recommendedName>
</protein>
<name>A0A1D8GD09_9FIRM</name>
<dbReference type="InterPro" id="IPR025376">
    <property type="entry name" value="CD1107-like_dom"/>
</dbReference>
<dbReference type="KEGG" id="gfe:Gferi_03785"/>
<evidence type="ECO:0000313" key="5">
    <source>
        <dbReference type="Proteomes" id="UP000095743"/>
    </source>
</evidence>
<reference evidence="4 5" key="1">
    <citation type="submission" date="2016-09" db="EMBL/GenBank/DDBJ databases">
        <title>Genomic analysis reveals versatility of anaerobic energy metabolism of Geosporobacter ferrireducens IRF9 of phylum Firmicutes.</title>
        <authorList>
            <person name="Kim S.-J."/>
        </authorList>
    </citation>
    <scope>NUCLEOTIDE SEQUENCE [LARGE SCALE GENOMIC DNA]</scope>
    <source>
        <strain evidence="4 5">IRF9</strain>
    </source>
</reference>
<evidence type="ECO:0000259" key="3">
    <source>
        <dbReference type="Pfam" id="PF14283"/>
    </source>
</evidence>
<dbReference type="Proteomes" id="UP000095743">
    <property type="component" value="Chromosome"/>
</dbReference>
<feature type="compositionally biased region" description="Acidic residues" evidence="1">
    <location>
        <begin position="268"/>
        <end position="281"/>
    </location>
</feature>
<evidence type="ECO:0000256" key="2">
    <source>
        <dbReference type="SAM" id="SignalP"/>
    </source>
</evidence>
<dbReference type="EMBL" id="CP017269">
    <property type="protein sequence ID" value="AOT68772.1"/>
    <property type="molecule type" value="Genomic_DNA"/>
</dbReference>
<keyword evidence="2" id="KW-0732">Signal</keyword>
<dbReference type="OrthoDB" id="1951836at2"/>
<accession>A0A1D8GD09</accession>
<feature type="region of interest" description="Disordered" evidence="1">
    <location>
        <begin position="117"/>
        <end position="153"/>
    </location>
</feature>
<feature type="signal peptide" evidence="2">
    <location>
        <begin position="1"/>
        <end position="26"/>
    </location>
</feature>
<evidence type="ECO:0000256" key="1">
    <source>
        <dbReference type="SAM" id="MobiDB-lite"/>
    </source>
</evidence>